<reference evidence="4" key="1">
    <citation type="submission" date="2017-02" db="UniProtKB">
        <authorList>
            <consortium name="WormBaseParasite"/>
        </authorList>
    </citation>
    <scope>IDENTIFICATION</scope>
</reference>
<dbReference type="WBParaSite" id="HPLM_0000889301-mRNA-1">
    <property type="protein sequence ID" value="HPLM_0000889301-mRNA-1"/>
    <property type="gene ID" value="HPLM_0000889301"/>
</dbReference>
<evidence type="ECO:0000313" key="2">
    <source>
        <dbReference type="EMBL" id="VDO36052.1"/>
    </source>
</evidence>
<gene>
    <name evidence="2" type="ORF">HPLM_LOCUS8885</name>
</gene>
<proteinExistence type="predicted"/>
<dbReference type="EMBL" id="UZAF01016951">
    <property type="protein sequence ID" value="VDO36052.1"/>
    <property type="molecule type" value="Genomic_DNA"/>
</dbReference>
<name>A0A0N4WE44_HAEPC</name>
<evidence type="ECO:0000313" key="3">
    <source>
        <dbReference type="Proteomes" id="UP000268014"/>
    </source>
</evidence>
<dbReference type="OMA" id="HRNFAIP"/>
<accession>A0A0N4WE44</accession>
<sequence>MIDAMFFEMSDTSGRRERPETGSKCGDNGDDSASTDSRHHSSASLKVDRSKSVEIVSIGDTRIVTLARVNENPEFTDVVNV</sequence>
<reference evidence="2 3" key="2">
    <citation type="submission" date="2018-11" db="EMBL/GenBank/DDBJ databases">
        <authorList>
            <consortium name="Pathogen Informatics"/>
        </authorList>
    </citation>
    <scope>NUCLEOTIDE SEQUENCE [LARGE SCALE GENOMIC DNA]</scope>
    <source>
        <strain evidence="2 3">MHpl1</strain>
    </source>
</reference>
<protein>
    <submittedName>
        <fullName evidence="2 4">Uncharacterized protein</fullName>
    </submittedName>
</protein>
<evidence type="ECO:0000256" key="1">
    <source>
        <dbReference type="SAM" id="MobiDB-lite"/>
    </source>
</evidence>
<dbReference type="Proteomes" id="UP000268014">
    <property type="component" value="Unassembled WGS sequence"/>
</dbReference>
<evidence type="ECO:0000313" key="4">
    <source>
        <dbReference type="WBParaSite" id="HPLM_0000889301-mRNA-1"/>
    </source>
</evidence>
<organism evidence="4">
    <name type="scientific">Haemonchus placei</name>
    <name type="common">Barber's pole worm</name>
    <dbReference type="NCBI Taxonomy" id="6290"/>
    <lineage>
        <taxon>Eukaryota</taxon>
        <taxon>Metazoa</taxon>
        <taxon>Ecdysozoa</taxon>
        <taxon>Nematoda</taxon>
        <taxon>Chromadorea</taxon>
        <taxon>Rhabditida</taxon>
        <taxon>Rhabditina</taxon>
        <taxon>Rhabditomorpha</taxon>
        <taxon>Strongyloidea</taxon>
        <taxon>Trichostrongylidae</taxon>
        <taxon>Haemonchus</taxon>
    </lineage>
</organism>
<feature type="region of interest" description="Disordered" evidence="1">
    <location>
        <begin position="1"/>
        <end position="50"/>
    </location>
</feature>
<keyword evidence="3" id="KW-1185">Reference proteome</keyword>
<dbReference type="AlphaFoldDB" id="A0A0N4WE44"/>